<accession>C7TST5</accession>
<sequence length="60" mass="6784">MKNTNMPRMVITKPNTVEKIAKTKEKVVIMEVMTKNIVKLAVTNQDLVKITAKMLAINDI</sequence>
<name>C7TST5_SCHJA</name>
<reference evidence="1" key="2">
    <citation type="submission" date="2009-03" db="EMBL/GenBank/DDBJ databases">
        <authorList>
            <person name="Gang L."/>
        </authorList>
    </citation>
    <scope>NUCLEOTIDE SEQUENCE</scope>
    <source>
        <strain evidence="1">Anhui</strain>
    </source>
</reference>
<proteinExistence type="evidence at transcript level"/>
<organism evidence="1">
    <name type="scientific">Schistosoma japonicum</name>
    <name type="common">Blood fluke</name>
    <dbReference type="NCBI Taxonomy" id="6182"/>
    <lineage>
        <taxon>Eukaryota</taxon>
        <taxon>Metazoa</taxon>
        <taxon>Spiralia</taxon>
        <taxon>Lophotrochozoa</taxon>
        <taxon>Platyhelminthes</taxon>
        <taxon>Trematoda</taxon>
        <taxon>Digenea</taxon>
        <taxon>Strigeidida</taxon>
        <taxon>Schistosomatoidea</taxon>
        <taxon>Schistosomatidae</taxon>
        <taxon>Schistosoma</taxon>
    </lineage>
</organism>
<evidence type="ECO:0000313" key="1">
    <source>
        <dbReference type="EMBL" id="CAX80661.1"/>
    </source>
</evidence>
<dbReference type="EMBL" id="FN324937">
    <property type="protein sequence ID" value="CAX80661.1"/>
    <property type="molecule type" value="mRNA"/>
</dbReference>
<dbReference type="AlphaFoldDB" id="C7TST5"/>
<protein>
    <submittedName>
        <fullName evidence="1">Hypotheticial protein</fullName>
    </submittedName>
</protein>
<reference evidence="1" key="1">
    <citation type="journal article" date="2009" name="Nature">
        <title>The Schistosoma japonicum genome reveals features of host-parasite interplay.</title>
        <authorList>
            <person name="Liu F."/>
            <person name="Zhou Y."/>
            <person name="Wang Z.Q."/>
            <person name="Lu G."/>
            <person name="Zheng H."/>
            <person name="Brindley P.J."/>
            <person name="McManus D.P."/>
            <person name="Blair D."/>
            <person name="Zhang Q.H."/>
            <person name="Zhong Y."/>
            <person name="Wang S."/>
            <person name="Han Z.G."/>
            <person name="Chen Z."/>
        </authorList>
    </citation>
    <scope>NUCLEOTIDE SEQUENCE</scope>
    <source>
        <strain evidence="1">Anhui</strain>
    </source>
</reference>